<keyword evidence="7" id="KW-0449">Lipoprotein</keyword>
<comment type="subcellular location">
    <subcellularLocation>
        <location evidence="1">Cell membrane</location>
        <topology evidence="1">Multi-pass membrane protein</topology>
    </subcellularLocation>
</comment>
<dbReference type="GO" id="GO:0004995">
    <property type="term" value="F:tachykinin receptor activity"/>
    <property type="evidence" value="ECO:0007669"/>
    <property type="project" value="InterPro"/>
</dbReference>
<evidence type="ECO:0000256" key="10">
    <source>
        <dbReference type="PIRSR" id="PIRSR601681-50"/>
    </source>
</evidence>
<gene>
    <name evidence="15" type="primary">Tacr3</name>
</gene>
<dbReference type="PANTHER" id="PTHR46925">
    <property type="entry name" value="G-PROTEIN COUPLED RECEPTOR TKR-1-RELATED"/>
    <property type="match status" value="1"/>
</dbReference>
<dbReference type="Pfam" id="PF00001">
    <property type="entry name" value="7tm_1"/>
    <property type="match status" value="1"/>
</dbReference>
<evidence type="ECO:0000256" key="12">
    <source>
        <dbReference type="SAM" id="MobiDB-lite"/>
    </source>
</evidence>
<evidence type="ECO:0000256" key="3">
    <source>
        <dbReference type="ARBA" id="ARBA00022692"/>
    </source>
</evidence>
<proteinExistence type="evidence at transcript level"/>
<dbReference type="GO" id="GO:0005886">
    <property type="term" value="C:plasma membrane"/>
    <property type="evidence" value="ECO:0007669"/>
    <property type="project" value="UniProtKB-SubCell"/>
</dbReference>
<keyword evidence="2" id="KW-1003">Cell membrane</keyword>
<feature type="compositionally biased region" description="Polar residues" evidence="12">
    <location>
        <begin position="450"/>
        <end position="463"/>
    </location>
</feature>
<dbReference type="AlphaFoldDB" id="A0A6F9DUC7"/>
<evidence type="ECO:0000256" key="13">
    <source>
        <dbReference type="SAM" id="Phobius"/>
    </source>
</evidence>
<dbReference type="EMBL" id="LR790919">
    <property type="protein sequence ID" value="CAB3266781.1"/>
    <property type="molecule type" value="mRNA"/>
</dbReference>
<feature type="transmembrane region" description="Helical" evidence="13">
    <location>
        <begin position="349"/>
        <end position="369"/>
    </location>
</feature>
<name>A0A6F9DUC7_9ASCI</name>
<dbReference type="CDD" id="cd15390">
    <property type="entry name" value="7tmA_TACR"/>
    <property type="match status" value="1"/>
</dbReference>
<feature type="transmembrane region" description="Helical" evidence="13">
    <location>
        <begin position="389"/>
        <end position="411"/>
    </location>
</feature>
<feature type="transmembrane region" description="Helical" evidence="13">
    <location>
        <begin position="246"/>
        <end position="265"/>
    </location>
</feature>
<dbReference type="InterPro" id="IPR001681">
    <property type="entry name" value="Neurokn_rcpt"/>
</dbReference>
<dbReference type="PANTHER" id="PTHR46925:SF2">
    <property type="entry name" value="G-PROTEIN COUPLED RECEPTOR TKR-1-RELATED"/>
    <property type="match status" value="1"/>
</dbReference>
<keyword evidence="3 11" id="KW-0812">Transmembrane</keyword>
<dbReference type="PROSITE" id="PS50262">
    <property type="entry name" value="G_PROTEIN_RECEP_F1_2"/>
    <property type="match status" value="1"/>
</dbReference>
<dbReference type="SMART" id="SM01381">
    <property type="entry name" value="7TM_GPCR_Srsx"/>
    <property type="match status" value="1"/>
</dbReference>
<accession>A0A6F9DUC7</accession>
<sequence length="479" mass="54642">MQTRNRYGCVCTAVLYLLGLNIFTIQPIASATTPNSQLNTTDFLWKAKADLGVLKPTSYPTWNDLTMNNIMTSSRSMNYSFQESNKDKSIIRNVTELPTVNGTSGYQFETTPMVNGNEANPYEQSAIAVVAWSLIYGVMVMVALAGNLGICWIVFSVKKMRTVTNYFLASTAFADSNVIVFNTVFNFTFAINGNWHFGKAFCHFINFVPVAAVYASISSITVISLDRFVVVMYPMRQRTSRKTARLIIGGIWMLSLAIAFPQGYFASVIDTELKEGVRSVCYVNFPDGDLGQMRLIYQICFMIMSYWLPLIILAVSYVAMGLRLCGNNGNQIGHSNESQMRRTQGNRKAVRMMMLVVVVFALCWFPYHMYFLSGFIEPKIYEWTKIQQVYLAVFWLAMSSAMYNPFIYCWANKRFRTEFLRICGSRVNQRFNIVMTGERKKRQHVDYNNRNRNNGTIPKNTDSLLPLNGNKRSNQDHVM</sequence>
<protein>
    <submittedName>
        <fullName evidence="15">Tachykinin receptor</fullName>
    </submittedName>
</protein>
<organism evidence="15">
    <name type="scientific">Phallusia mammillata</name>
    <dbReference type="NCBI Taxonomy" id="59560"/>
    <lineage>
        <taxon>Eukaryota</taxon>
        <taxon>Metazoa</taxon>
        <taxon>Chordata</taxon>
        <taxon>Tunicata</taxon>
        <taxon>Ascidiacea</taxon>
        <taxon>Phlebobranchia</taxon>
        <taxon>Ascidiidae</taxon>
        <taxon>Phallusia</taxon>
    </lineage>
</organism>
<dbReference type="PROSITE" id="PS00237">
    <property type="entry name" value="G_PROTEIN_RECEP_F1_1"/>
    <property type="match status" value="1"/>
</dbReference>
<evidence type="ECO:0000256" key="9">
    <source>
        <dbReference type="ARBA" id="ARBA00023224"/>
    </source>
</evidence>
<evidence type="ECO:0000256" key="4">
    <source>
        <dbReference type="ARBA" id="ARBA00022989"/>
    </source>
</evidence>
<feature type="transmembrane region" description="Helical" evidence="13">
    <location>
        <begin position="7"/>
        <end position="29"/>
    </location>
</feature>
<dbReference type="PRINTS" id="PR00244">
    <property type="entry name" value="NEUROKININR"/>
</dbReference>
<evidence type="ECO:0000256" key="2">
    <source>
        <dbReference type="ARBA" id="ARBA00022475"/>
    </source>
</evidence>
<dbReference type="PRINTS" id="PR00237">
    <property type="entry name" value="GPCRRHODOPSN"/>
</dbReference>
<feature type="domain" description="G-protein coupled receptors family 1 profile" evidence="14">
    <location>
        <begin position="146"/>
        <end position="408"/>
    </location>
</feature>
<keyword evidence="7" id="KW-0564">Palmitate</keyword>
<feature type="region of interest" description="Disordered" evidence="12">
    <location>
        <begin position="448"/>
        <end position="479"/>
    </location>
</feature>
<reference evidence="15" key="1">
    <citation type="submission" date="2020-04" db="EMBL/GenBank/DDBJ databases">
        <authorList>
            <person name="Neveu A P."/>
        </authorList>
    </citation>
    <scope>NUCLEOTIDE SEQUENCE</scope>
    <source>
        <tissue evidence="15">Whole embryo</tissue>
    </source>
</reference>
<feature type="disulfide bond" evidence="10">
    <location>
        <begin position="202"/>
        <end position="281"/>
    </location>
</feature>
<feature type="transmembrane region" description="Helical" evidence="13">
    <location>
        <begin position="167"/>
        <end position="191"/>
    </location>
</feature>
<dbReference type="InterPro" id="IPR000276">
    <property type="entry name" value="GPCR_Rhodpsn"/>
</dbReference>
<keyword evidence="4 13" id="KW-1133">Transmembrane helix</keyword>
<dbReference type="InterPro" id="IPR017452">
    <property type="entry name" value="GPCR_Rhodpsn_7TM"/>
</dbReference>
<evidence type="ECO:0000256" key="7">
    <source>
        <dbReference type="ARBA" id="ARBA00023139"/>
    </source>
</evidence>
<evidence type="ECO:0000313" key="15">
    <source>
        <dbReference type="EMBL" id="CAB3266781.1"/>
    </source>
</evidence>
<keyword evidence="9 11" id="KW-0807">Transducer</keyword>
<feature type="transmembrane region" description="Helical" evidence="13">
    <location>
        <begin position="295"/>
        <end position="319"/>
    </location>
</feature>
<evidence type="ECO:0000259" key="14">
    <source>
        <dbReference type="PROSITE" id="PS50262"/>
    </source>
</evidence>
<keyword evidence="6 13" id="KW-0472">Membrane</keyword>
<evidence type="ECO:0000256" key="1">
    <source>
        <dbReference type="ARBA" id="ARBA00004651"/>
    </source>
</evidence>
<dbReference type="Gene3D" id="1.20.1070.10">
    <property type="entry name" value="Rhodopsin 7-helix transmembrane proteins"/>
    <property type="match status" value="1"/>
</dbReference>
<evidence type="ECO:0000256" key="6">
    <source>
        <dbReference type="ARBA" id="ARBA00023136"/>
    </source>
</evidence>
<comment type="similarity">
    <text evidence="11">Belongs to the G-protein coupled receptor 1 family.</text>
</comment>
<evidence type="ECO:0000256" key="5">
    <source>
        <dbReference type="ARBA" id="ARBA00023040"/>
    </source>
</evidence>
<evidence type="ECO:0000256" key="11">
    <source>
        <dbReference type="RuleBase" id="RU000688"/>
    </source>
</evidence>
<evidence type="ECO:0000256" key="8">
    <source>
        <dbReference type="ARBA" id="ARBA00023170"/>
    </source>
</evidence>
<feature type="transmembrane region" description="Helical" evidence="13">
    <location>
        <begin position="203"/>
        <end position="225"/>
    </location>
</feature>
<dbReference type="SUPFAM" id="SSF81321">
    <property type="entry name" value="Family A G protein-coupled receptor-like"/>
    <property type="match status" value="1"/>
</dbReference>
<keyword evidence="10" id="KW-1015">Disulfide bond</keyword>
<feature type="transmembrane region" description="Helical" evidence="13">
    <location>
        <begin position="126"/>
        <end position="155"/>
    </location>
</feature>
<keyword evidence="8 11" id="KW-0675">Receptor</keyword>
<keyword evidence="5 11" id="KW-0297">G-protein coupled receptor</keyword>